<dbReference type="GO" id="GO:0071555">
    <property type="term" value="P:cell wall organization"/>
    <property type="evidence" value="ECO:0007669"/>
    <property type="project" value="UniProtKB-KW"/>
</dbReference>
<dbReference type="InterPro" id="IPR011050">
    <property type="entry name" value="Pectin_lyase_fold/virulence"/>
</dbReference>
<evidence type="ECO:0000256" key="8">
    <source>
        <dbReference type="ARBA" id="ARBA00022729"/>
    </source>
</evidence>
<dbReference type="SMART" id="SM00656">
    <property type="entry name" value="Amb_all"/>
    <property type="match status" value="1"/>
</dbReference>
<evidence type="ECO:0000256" key="1">
    <source>
        <dbReference type="ARBA" id="ARBA00000695"/>
    </source>
</evidence>
<dbReference type="Proteomes" id="UP000019376">
    <property type="component" value="Unassembled WGS sequence"/>
</dbReference>
<dbReference type="STRING" id="933388.S8AXN0"/>
<comment type="cofactor">
    <cofactor evidence="2">
        <name>Ca(2+)</name>
        <dbReference type="ChEBI" id="CHEBI:29108"/>
    </cofactor>
</comment>
<dbReference type="SUPFAM" id="SSF51126">
    <property type="entry name" value="Pectin lyase-like"/>
    <property type="match status" value="1"/>
</dbReference>
<protein>
    <recommendedName>
        <fullName evidence="5">pectate lyase</fullName>
        <ecNumber evidence="5">4.2.2.2</ecNumber>
    </recommendedName>
</protein>
<dbReference type="GO" id="GO:0046872">
    <property type="term" value="F:metal ion binding"/>
    <property type="evidence" value="ECO:0007669"/>
    <property type="project" value="UniProtKB-KW"/>
</dbReference>
<keyword evidence="12" id="KW-0624">Polysaccharide degradation</keyword>
<name>S8AXN0_PENO1</name>
<dbReference type="PANTHER" id="PTHR31683">
    <property type="entry name" value="PECTATE LYASE 18-RELATED"/>
    <property type="match status" value="1"/>
</dbReference>
<dbReference type="FunFam" id="2.160.20.10:FF:000036">
    <property type="entry name" value="Pectate lyase A"/>
    <property type="match status" value="1"/>
</dbReference>
<evidence type="ECO:0000256" key="10">
    <source>
        <dbReference type="ARBA" id="ARBA00023239"/>
    </source>
</evidence>
<feature type="chain" id="PRO_5004560992" description="pectate lyase" evidence="13">
    <location>
        <begin position="22"/>
        <end position="325"/>
    </location>
</feature>
<keyword evidence="8 13" id="KW-0732">Signal</keyword>
<accession>S8AXN0</accession>
<evidence type="ECO:0000313" key="15">
    <source>
        <dbReference type="EMBL" id="EPS31113.1"/>
    </source>
</evidence>
<evidence type="ECO:0000259" key="14">
    <source>
        <dbReference type="SMART" id="SM00656"/>
    </source>
</evidence>
<dbReference type="PhylomeDB" id="S8AXN0"/>
<feature type="signal peptide" evidence="13">
    <location>
        <begin position="1"/>
        <end position="21"/>
    </location>
</feature>
<proteinExistence type="inferred from homology"/>
<dbReference type="GO" id="GO:0005576">
    <property type="term" value="C:extracellular region"/>
    <property type="evidence" value="ECO:0007669"/>
    <property type="project" value="UniProtKB-SubCell"/>
</dbReference>
<evidence type="ECO:0000256" key="3">
    <source>
        <dbReference type="ARBA" id="ARBA00004613"/>
    </source>
</evidence>
<comment type="subcellular location">
    <subcellularLocation>
        <location evidence="3 12">Secreted</location>
    </subcellularLocation>
</comment>
<dbReference type="eggNOG" id="ENOG502S66G">
    <property type="taxonomic scope" value="Eukaryota"/>
</dbReference>
<keyword evidence="12" id="KW-0119">Carbohydrate metabolism</keyword>
<comment type="similarity">
    <text evidence="4 12">Belongs to the polysaccharide lyase 1 family.</text>
</comment>
<evidence type="ECO:0000313" key="16">
    <source>
        <dbReference type="Proteomes" id="UP000019376"/>
    </source>
</evidence>
<keyword evidence="6 12" id="KW-0964">Secreted</keyword>
<evidence type="ECO:0000256" key="2">
    <source>
        <dbReference type="ARBA" id="ARBA00001913"/>
    </source>
</evidence>
<keyword evidence="9" id="KW-0106">Calcium</keyword>
<dbReference type="EMBL" id="KB644413">
    <property type="protein sequence ID" value="EPS31113.1"/>
    <property type="molecule type" value="Genomic_DNA"/>
</dbReference>
<dbReference type="GO" id="GO:0000272">
    <property type="term" value="P:polysaccharide catabolic process"/>
    <property type="evidence" value="ECO:0007669"/>
    <property type="project" value="UniProtKB-KW"/>
</dbReference>
<dbReference type="InterPro" id="IPR045032">
    <property type="entry name" value="PEL"/>
</dbReference>
<evidence type="ECO:0000256" key="4">
    <source>
        <dbReference type="ARBA" id="ARBA00010980"/>
    </source>
</evidence>
<dbReference type="Pfam" id="PF00544">
    <property type="entry name" value="Pectate_lyase_4"/>
    <property type="match status" value="1"/>
</dbReference>
<evidence type="ECO:0000256" key="6">
    <source>
        <dbReference type="ARBA" id="ARBA00022525"/>
    </source>
</evidence>
<dbReference type="HOGENOM" id="CLU_021894_2_1_1"/>
<keyword evidence="16" id="KW-1185">Reference proteome</keyword>
<organism evidence="15 16">
    <name type="scientific">Penicillium oxalicum (strain 114-2 / CGMCC 5302)</name>
    <name type="common">Penicillium decumbens</name>
    <dbReference type="NCBI Taxonomy" id="933388"/>
    <lineage>
        <taxon>Eukaryota</taxon>
        <taxon>Fungi</taxon>
        <taxon>Dikarya</taxon>
        <taxon>Ascomycota</taxon>
        <taxon>Pezizomycotina</taxon>
        <taxon>Eurotiomycetes</taxon>
        <taxon>Eurotiomycetidae</taxon>
        <taxon>Eurotiales</taxon>
        <taxon>Aspergillaceae</taxon>
        <taxon>Penicillium</taxon>
    </lineage>
</organism>
<evidence type="ECO:0000256" key="5">
    <source>
        <dbReference type="ARBA" id="ARBA00012272"/>
    </source>
</evidence>
<gene>
    <name evidence="15" type="ORF">PDE_06068</name>
</gene>
<dbReference type="GO" id="GO:0030570">
    <property type="term" value="F:pectate lyase activity"/>
    <property type="evidence" value="ECO:0007669"/>
    <property type="project" value="UniProtKB-EC"/>
</dbReference>
<evidence type="ECO:0000256" key="7">
    <source>
        <dbReference type="ARBA" id="ARBA00022723"/>
    </source>
</evidence>
<keyword evidence="10 12" id="KW-0456">Lyase</keyword>
<dbReference type="PANTHER" id="PTHR31683:SF18">
    <property type="entry name" value="PECTATE LYASE 21-RELATED"/>
    <property type="match status" value="1"/>
</dbReference>
<comment type="catalytic activity">
    <reaction evidence="1">
        <text>Eliminative cleavage of (1-&gt;4)-alpha-D-galacturonan to give oligosaccharides with 4-deoxy-alpha-D-galact-4-enuronosyl groups at their non-reducing ends.</text>
        <dbReference type="EC" id="4.2.2.2"/>
    </reaction>
</comment>
<dbReference type="InterPro" id="IPR002022">
    <property type="entry name" value="Pec_lyase"/>
</dbReference>
<keyword evidence="11" id="KW-0961">Cell wall biogenesis/degradation</keyword>
<dbReference type="InterPro" id="IPR012334">
    <property type="entry name" value="Pectin_lyas_fold"/>
</dbReference>
<keyword evidence="7" id="KW-0479">Metal-binding</keyword>
<evidence type="ECO:0000256" key="9">
    <source>
        <dbReference type="ARBA" id="ARBA00022837"/>
    </source>
</evidence>
<dbReference type="Gene3D" id="2.160.20.10">
    <property type="entry name" value="Single-stranded right-handed beta-helix, Pectin lyase-like"/>
    <property type="match status" value="1"/>
</dbReference>
<dbReference type="OrthoDB" id="1637350at2759"/>
<feature type="domain" description="Pectate lyase" evidence="14">
    <location>
        <begin position="55"/>
        <end position="268"/>
    </location>
</feature>
<evidence type="ECO:0000256" key="11">
    <source>
        <dbReference type="ARBA" id="ARBA00023316"/>
    </source>
</evidence>
<dbReference type="AlphaFoldDB" id="S8AXN0"/>
<evidence type="ECO:0000256" key="12">
    <source>
        <dbReference type="RuleBase" id="RU361173"/>
    </source>
</evidence>
<reference evidence="15 16" key="1">
    <citation type="journal article" date="2013" name="PLoS ONE">
        <title>Genomic and secretomic analyses reveal unique features of the lignocellulolytic enzyme system of Penicillium decumbens.</title>
        <authorList>
            <person name="Liu G."/>
            <person name="Zhang L."/>
            <person name="Wei X."/>
            <person name="Zou G."/>
            <person name="Qin Y."/>
            <person name="Ma L."/>
            <person name="Li J."/>
            <person name="Zheng H."/>
            <person name="Wang S."/>
            <person name="Wang C."/>
            <person name="Xun L."/>
            <person name="Zhao G.-P."/>
            <person name="Zhou Z."/>
            <person name="Qu Y."/>
        </authorList>
    </citation>
    <scope>NUCLEOTIDE SEQUENCE [LARGE SCALE GENOMIC DNA]</scope>
    <source>
        <strain evidence="16">114-2 / CGMCC 5302</strain>
    </source>
</reference>
<evidence type="ECO:0000256" key="13">
    <source>
        <dbReference type="SAM" id="SignalP"/>
    </source>
</evidence>
<dbReference type="EC" id="4.2.2.2" evidence="5"/>
<sequence>MAPTKWFTAALASCLAGAVLAAPTATTDTLIVKRANINDAATGFASQNGGTTGGAGGTTTTVSSYAAFTQAVQGDAKKVVIVSGTITQTADQARVGSNTSIIGKDANAKLVNFGVLIKGASNVIIRNLGISKVLAANGDAIGIQKSKNVWVDHCDVSSDMNHDKDYYDGLIDITHASDYVTVSNTYIHDHWKASLIGHSDNNGAEDKGHLHVTQNNNYWKNIHSRTPSIRFGTGHIYNSYFEVDDGINTRDGAQVLVESNVFVGSNKPLYSTDAGYAVAKDNDFGSGANKASAGTLTSVPYSYSLLGSKNVKSAVVGSAGQTLKF</sequence>